<keyword evidence="5" id="KW-1185">Reference proteome</keyword>
<dbReference type="Proteomes" id="UP001477278">
    <property type="component" value="Unassembled WGS sequence"/>
</dbReference>
<keyword evidence="3" id="KW-1005">Bacterial flagellum biogenesis</keyword>
<dbReference type="Pfam" id="PF05130">
    <property type="entry name" value="FlgN"/>
    <property type="match status" value="1"/>
</dbReference>
<proteinExistence type="inferred from homology"/>
<evidence type="ECO:0000313" key="5">
    <source>
        <dbReference type="Proteomes" id="UP001477278"/>
    </source>
</evidence>
<keyword evidence="4" id="KW-0966">Cell projection</keyword>
<reference evidence="4 5" key="1">
    <citation type="submission" date="2024-05" db="EMBL/GenBank/DDBJ databases">
        <title>Genome sequencing of Marine Estuary Bacteria, Shewanella vesiculosa and S. baltica, and Pseudomonas syringae.</title>
        <authorList>
            <person name="Gurung A."/>
            <person name="Maclea K.S."/>
        </authorList>
    </citation>
    <scope>NUCLEOTIDE SEQUENCE [LARGE SCALE GENOMIC DNA]</scope>
    <source>
        <strain evidence="4 5">1A</strain>
    </source>
</reference>
<dbReference type="InterPro" id="IPR007809">
    <property type="entry name" value="FlgN-like"/>
</dbReference>
<comment type="similarity">
    <text evidence="2">Belongs to the FlgN family.</text>
</comment>
<keyword evidence="4" id="KW-0282">Flagellum</keyword>
<dbReference type="Gene3D" id="1.20.58.300">
    <property type="entry name" value="FlgN-like"/>
    <property type="match status" value="1"/>
</dbReference>
<protein>
    <submittedName>
        <fullName evidence="4">Flagellar protein FlgN</fullName>
    </submittedName>
</protein>
<evidence type="ECO:0000256" key="3">
    <source>
        <dbReference type="ARBA" id="ARBA00022795"/>
    </source>
</evidence>
<dbReference type="InterPro" id="IPR036679">
    <property type="entry name" value="FlgN-like_sf"/>
</dbReference>
<comment type="function">
    <text evidence="1">Required for the efficient initiation of filament assembly.</text>
</comment>
<organism evidence="4 5">
    <name type="scientific">Shewanella vesiculosa</name>
    <dbReference type="NCBI Taxonomy" id="518738"/>
    <lineage>
        <taxon>Bacteria</taxon>
        <taxon>Pseudomonadati</taxon>
        <taxon>Pseudomonadota</taxon>
        <taxon>Gammaproteobacteria</taxon>
        <taxon>Alteromonadales</taxon>
        <taxon>Shewanellaceae</taxon>
        <taxon>Shewanella</taxon>
    </lineage>
</organism>
<gene>
    <name evidence="4" type="ORF">ABHN84_01425</name>
</gene>
<dbReference type="RefSeq" id="WP_124016901.1">
    <property type="nucleotide sequence ID" value="NZ_JAACRJ010000008.1"/>
</dbReference>
<evidence type="ECO:0000256" key="1">
    <source>
        <dbReference type="ARBA" id="ARBA00002397"/>
    </source>
</evidence>
<evidence type="ECO:0000313" key="4">
    <source>
        <dbReference type="EMBL" id="MEO3680952.1"/>
    </source>
</evidence>
<evidence type="ECO:0000256" key="2">
    <source>
        <dbReference type="ARBA" id="ARBA00007703"/>
    </source>
</evidence>
<dbReference type="SUPFAM" id="SSF140566">
    <property type="entry name" value="FlgN-like"/>
    <property type="match status" value="1"/>
</dbReference>
<dbReference type="EMBL" id="JBDPZN010000001">
    <property type="protein sequence ID" value="MEO3680952.1"/>
    <property type="molecule type" value="Genomic_DNA"/>
</dbReference>
<sequence length="161" mass="17622">MTQVNVQSSGQSNDPQNKQLLTELHTLLDTQNQTLVQLKQLISAEKAALEKQDADQLLALSKDKTQCLFNMKTTDEKLANHPHHTLITTDVELAQKVAQAKSILAECKDINSQNASLIELNIASLNRFAQALQASRNASSLTYNDKGKTSTISTLGNDFSA</sequence>
<keyword evidence="4" id="KW-0969">Cilium</keyword>
<comment type="caution">
    <text evidence="4">The sequence shown here is derived from an EMBL/GenBank/DDBJ whole genome shotgun (WGS) entry which is preliminary data.</text>
</comment>
<name>A0ABV0FJF0_9GAMM</name>
<dbReference type="GeneID" id="90571090"/>
<accession>A0ABV0FJF0</accession>